<dbReference type="GO" id="GO:0006098">
    <property type="term" value="P:pentose-phosphate shunt"/>
    <property type="evidence" value="ECO:0007669"/>
    <property type="project" value="UniProtKB-UniPathway"/>
</dbReference>
<comment type="pathway">
    <text evidence="2">Carbohydrate degradation; pentose phosphate pathway; D-glyceraldehyde 3-phosphate and beta-D-fructose 6-phosphate from D-ribose 5-phosphate and D-xylulose 5-phosphate (non-oxidative stage): step 2/3.</text>
</comment>
<dbReference type="GO" id="GO:0005737">
    <property type="term" value="C:cytoplasm"/>
    <property type="evidence" value="ECO:0007669"/>
    <property type="project" value="InterPro"/>
</dbReference>
<evidence type="ECO:0000313" key="10">
    <source>
        <dbReference type="Proteomes" id="UP000032420"/>
    </source>
</evidence>
<comment type="catalytic activity">
    <reaction evidence="8">
        <text>D-sedoheptulose 7-phosphate + D-glyceraldehyde 3-phosphate = D-erythrose 4-phosphate + beta-D-fructose 6-phosphate</text>
        <dbReference type="Rhea" id="RHEA:17053"/>
        <dbReference type="ChEBI" id="CHEBI:16897"/>
        <dbReference type="ChEBI" id="CHEBI:57483"/>
        <dbReference type="ChEBI" id="CHEBI:57634"/>
        <dbReference type="ChEBI" id="CHEBI:59776"/>
        <dbReference type="EC" id="2.2.1.2"/>
    </reaction>
</comment>
<dbReference type="Gene3D" id="3.20.20.70">
    <property type="entry name" value="Aldolase class I"/>
    <property type="match status" value="1"/>
</dbReference>
<dbReference type="AlphaFoldDB" id="A0A078KH76"/>
<evidence type="ECO:0000256" key="2">
    <source>
        <dbReference type="ARBA" id="ARBA00004857"/>
    </source>
</evidence>
<dbReference type="HOGENOM" id="CLU_047470_0_1_6"/>
<evidence type="ECO:0000256" key="5">
    <source>
        <dbReference type="ARBA" id="ARBA00022679"/>
    </source>
</evidence>
<evidence type="ECO:0000256" key="1">
    <source>
        <dbReference type="ARBA" id="ARBA00003518"/>
    </source>
</evidence>
<dbReference type="PANTHER" id="PTHR10683">
    <property type="entry name" value="TRANSALDOLASE"/>
    <property type="match status" value="1"/>
</dbReference>
<dbReference type="SUPFAM" id="SSF51569">
    <property type="entry name" value="Aldolase"/>
    <property type="match status" value="1"/>
</dbReference>
<dbReference type="KEGG" id="eme:CEM_028"/>
<evidence type="ECO:0000256" key="8">
    <source>
        <dbReference type="ARBA" id="ARBA00048810"/>
    </source>
</evidence>
<keyword evidence="5 9" id="KW-0808">Transferase</keyword>
<dbReference type="InterPro" id="IPR013785">
    <property type="entry name" value="Aldolase_TIM"/>
</dbReference>
<dbReference type="OrthoDB" id="9809101at2"/>
<evidence type="ECO:0000256" key="3">
    <source>
        <dbReference type="ARBA" id="ARBA00008012"/>
    </source>
</evidence>
<dbReference type="EC" id="2.2.1.2" evidence="4"/>
<dbReference type="InterPro" id="IPR004730">
    <property type="entry name" value="Transaldolase_1"/>
</dbReference>
<name>A0A078KH76_9GAMM</name>
<organism evidence="9 10">
    <name type="scientific">Candidatus Johnevansia muelleri</name>
    <dbReference type="NCBI Taxonomy" id="1495769"/>
    <lineage>
        <taxon>Bacteria</taxon>
        <taxon>Pseudomonadati</taxon>
        <taxon>Pseudomonadota</taxon>
        <taxon>Gammaproteobacteria</taxon>
        <taxon>Candidatus Johnevansiales</taxon>
        <taxon>Candidatus Johnevansiaceae</taxon>
        <taxon>Candidatus Johnevansia</taxon>
    </lineage>
</organism>
<dbReference type="EMBL" id="LM655252">
    <property type="protein sequence ID" value="CDZ16300.1"/>
    <property type="molecule type" value="Genomic_DNA"/>
</dbReference>
<evidence type="ECO:0000256" key="7">
    <source>
        <dbReference type="ARBA" id="ARBA00023270"/>
    </source>
</evidence>
<evidence type="ECO:0000256" key="6">
    <source>
        <dbReference type="ARBA" id="ARBA00023126"/>
    </source>
</evidence>
<gene>
    <name evidence="9" type="primary">tal</name>
    <name evidence="9" type="ORF">CEM_028</name>
</gene>
<proteinExistence type="inferred from homology"/>
<dbReference type="Proteomes" id="UP000032420">
    <property type="component" value="Chromosome I"/>
</dbReference>
<dbReference type="STRING" id="1495769.CEM_028"/>
<sequence length="317" mass="36029">MITQLDSLKKLSTIVADTGDLIAIKKYKAMAATTNPSIILKSFDNPVYKSLITSIIKEAKKEKSANKLITYILDKLSVAIGYEISKIIPGRVSTEIAAELSYDIDASINKAHYLIDLYKYYNVYKNKVLIKLASTWEGIRAAEILEKEGIKCNLTLLFSDAQVRACLEARVFLISPFVGRITDWYKKKTGNDYFIPENDPGVKFVKRVCKYTSDYAYDTIVMGASFRNTGQILDLAGCNCLTISPQLLDDLDKKEGEVKCKIYNNKKYKIKKYKTISEDEFNSLHSNDQMAKYSLYEGINKFSEDQEKLKKIIKELL</sequence>
<evidence type="ECO:0000256" key="4">
    <source>
        <dbReference type="ARBA" id="ARBA00013151"/>
    </source>
</evidence>
<keyword evidence="6" id="KW-0570">Pentose shunt</keyword>
<dbReference type="GO" id="GO:0005975">
    <property type="term" value="P:carbohydrate metabolic process"/>
    <property type="evidence" value="ECO:0007669"/>
    <property type="project" value="InterPro"/>
</dbReference>
<reference evidence="10" key="1">
    <citation type="submission" date="2014-07" db="EMBL/GenBank/DDBJ databases">
        <authorList>
            <person name="Santos-Garcia D."/>
        </authorList>
    </citation>
    <scope>NUCLEOTIDE SEQUENCE [LARGE SCALE GENOMIC DNA]</scope>
</reference>
<dbReference type="UniPathway" id="UPA00115">
    <property type="reaction ID" value="UER00414"/>
</dbReference>
<dbReference type="InterPro" id="IPR018225">
    <property type="entry name" value="Transaldolase_AS"/>
</dbReference>
<dbReference type="PROSITE" id="PS00958">
    <property type="entry name" value="TRANSALDOLASE_2"/>
    <property type="match status" value="1"/>
</dbReference>
<dbReference type="CDD" id="cd00957">
    <property type="entry name" value="Transaldolase_TalAB"/>
    <property type="match status" value="1"/>
</dbReference>
<comment type="function">
    <text evidence="1">Transaldolase is important for the balance of metabolites in the pentose-phosphate pathway.</text>
</comment>
<dbReference type="PATRIC" id="fig|1495769.3.peg.22"/>
<comment type="similarity">
    <text evidence="3">Belongs to the transaldolase family. Type 1 subfamily.</text>
</comment>
<accession>A0A078KH76</accession>
<dbReference type="Pfam" id="PF00923">
    <property type="entry name" value="TAL_FSA"/>
    <property type="match status" value="1"/>
</dbReference>
<keyword evidence="10" id="KW-1185">Reference proteome</keyword>
<evidence type="ECO:0000313" key="9">
    <source>
        <dbReference type="EMBL" id="CDZ16300.1"/>
    </source>
</evidence>
<protein>
    <recommendedName>
        <fullName evidence="4">transaldolase</fullName>
        <ecNumber evidence="4">2.2.1.2</ecNumber>
    </recommendedName>
</protein>
<dbReference type="InterPro" id="IPR001585">
    <property type="entry name" value="TAL/FSA"/>
</dbReference>
<keyword evidence="7" id="KW-0704">Schiff base</keyword>
<dbReference type="PANTHER" id="PTHR10683:SF18">
    <property type="entry name" value="TRANSALDOLASE"/>
    <property type="match status" value="1"/>
</dbReference>
<dbReference type="GO" id="GO:0004801">
    <property type="term" value="F:transaldolase activity"/>
    <property type="evidence" value="ECO:0007669"/>
    <property type="project" value="UniProtKB-EC"/>
</dbReference>